<name>A0A4Q0NW61_9FLAO</name>
<keyword evidence="1" id="KW-0472">Membrane</keyword>
<protein>
    <submittedName>
        <fullName evidence="3">2TM domain-containing protein</fullName>
    </submittedName>
</protein>
<comment type="caution">
    <text evidence="3">The sequence shown here is derived from an EMBL/GenBank/DDBJ whole genome shotgun (WGS) entry which is preliminary data.</text>
</comment>
<accession>A0A4Q0NW61</accession>
<dbReference type="Proteomes" id="UP000289821">
    <property type="component" value="Unassembled WGS sequence"/>
</dbReference>
<gene>
    <name evidence="3" type="ORF">DSM04_103501</name>
</gene>
<reference evidence="3 4" key="1">
    <citation type="submission" date="2018-07" db="EMBL/GenBank/DDBJ databases">
        <title>Leeuwenhoekiella genomics.</title>
        <authorList>
            <person name="Tahon G."/>
            <person name="Willems A."/>
        </authorList>
    </citation>
    <scope>NUCLEOTIDE SEQUENCE [LARGE SCALE GENOMIC DNA]</scope>
    <source>
        <strain evidence="3 4">R-50232</strain>
    </source>
</reference>
<evidence type="ECO:0000259" key="2">
    <source>
        <dbReference type="Pfam" id="PF13239"/>
    </source>
</evidence>
<evidence type="ECO:0000256" key="1">
    <source>
        <dbReference type="SAM" id="Phobius"/>
    </source>
</evidence>
<keyword evidence="4" id="KW-1185">Reference proteome</keyword>
<keyword evidence="1" id="KW-0812">Transmembrane</keyword>
<feature type="transmembrane region" description="Helical" evidence="1">
    <location>
        <begin position="21"/>
        <end position="43"/>
    </location>
</feature>
<dbReference type="Pfam" id="PF13239">
    <property type="entry name" value="2TM"/>
    <property type="match status" value="1"/>
</dbReference>
<feature type="domain" description="2TM" evidence="2">
    <location>
        <begin position="9"/>
        <end position="97"/>
    </location>
</feature>
<dbReference type="OrthoDB" id="1495672at2"/>
<proteinExistence type="predicted"/>
<keyword evidence="1" id="KW-1133">Transmembrane helix</keyword>
<dbReference type="RefSeq" id="WP_128761172.1">
    <property type="nucleotide sequence ID" value="NZ_QOVI01000003.1"/>
</dbReference>
<feature type="transmembrane region" description="Helical" evidence="1">
    <location>
        <begin position="55"/>
        <end position="75"/>
    </location>
</feature>
<dbReference type="InterPro" id="IPR025698">
    <property type="entry name" value="2TM_dom"/>
</dbReference>
<sequence>MKNSNSNYEEALKRVKQLKDFYNHIPVYIILSALYVAFCLGVFDGGRISQHIPFWSPICMVGGYGLSLLGYYIYLKHGSIFESYYKKWEKQKIKEYLDQEIYSETKSSRWE</sequence>
<evidence type="ECO:0000313" key="3">
    <source>
        <dbReference type="EMBL" id="RXG15612.1"/>
    </source>
</evidence>
<organism evidence="3 4">
    <name type="scientific">Leeuwenhoekiella aestuarii</name>
    <dbReference type="NCBI Taxonomy" id="2249426"/>
    <lineage>
        <taxon>Bacteria</taxon>
        <taxon>Pseudomonadati</taxon>
        <taxon>Bacteroidota</taxon>
        <taxon>Flavobacteriia</taxon>
        <taxon>Flavobacteriales</taxon>
        <taxon>Flavobacteriaceae</taxon>
        <taxon>Leeuwenhoekiella</taxon>
    </lineage>
</organism>
<evidence type="ECO:0000313" key="4">
    <source>
        <dbReference type="Proteomes" id="UP000289821"/>
    </source>
</evidence>
<dbReference type="AlphaFoldDB" id="A0A4Q0NW61"/>
<dbReference type="EMBL" id="QOVI01000003">
    <property type="protein sequence ID" value="RXG15612.1"/>
    <property type="molecule type" value="Genomic_DNA"/>
</dbReference>